<comment type="caution">
    <text evidence="2">The sequence shown here is derived from an EMBL/GenBank/DDBJ whole genome shotgun (WGS) entry which is preliminary data.</text>
</comment>
<keyword evidence="1" id="KW-1133">Transmembrane helix</keyword>
<dbReference type="EMBL" id="BKAL01000015">
    <property type="protein sequence ID" value="GEP70697.1"/>
    <property type="molecule type" value="Genomic_DNA"/>
</dbReference>
<accession>A0A512PHM7</accession>
<keyword evidence="3" id="KW-1185">Reference proteome</keyword>
<feature type="transmembrane region" description="Helical" evidence="1">
    <location>
        <begin position="339"/>
        <end position="361"/>
    </location>
</feature>
<gene>
    <name evidence="2" type="ORF">CSO01_34120</name>
</gene>
<feature type="transmembrane region" description="Helical" evidence="1">
    <location>
        <begin position="103"/>
        <end position="124"/>
    </location>
</feature>
<dbReference type="RefSeq" id="WP_179561732.1">
    <property type="nucleotide sequence ID" value="NZ_BAABBJ010000012.1"/>
</dbReference>
<feature type="transmembrane region" description="Helical" evidence="1">
    <location>
        <begin position="144"/>
        <end position="167"/>
    </location>
</feature>
<feature type="transmembrane region" description="Helical" evidence="1">
    <location>
        <begin position="238"/>
        <end position="255"/>
    </location>
</feature>
<evidence type="ECO:0000313" key="2">
    <source>
        <dbReference type="EMBL" id="GEP70697.1"/>
    </source>
</evidence>
<feature type="transmembrane region" description="Helical" evidence="1">
    <location>
        <begin position="382"/>
        <end position="401"/>
    </location>
</feature>
<feature type="transmembrane region" description="Helical" evidence="1">
    <location>
        <begin position="60"/>
        <end position="82"/>
    </location>
</feature>
<evidence type="ECO:0000313" key="3">
    <source>
        <dbReference type="Proteomes" id="UP000321798"/>
    </source>
</evidence>
<evidence type="ECO:0000256" key="1">
    <source>
        <dbReference type="SAM" id="Phobius"/>
    </source>
</evidence>
<evidence type="ECO:0008006" key="4">
    <source>
        <dbReference type="Google" id="ProtNLM"/>
    </source>
</evidence>
<feature type="transmembrane region" description="Helical" evidence="1">
    <location>
        <begin position="174"/>
        <end position="193"/>
    </location>
</feature>
<keyword evidence="1" id="KW-0812">Transmembrane</keyword>
<feature type="transmembrane region" description="Helical" evidence="1">
    <location>
        <begin position="21"/>
        <end position="48"/>
    </location>
</feature>
<protein>
    <recommendedName>
        <fullName evidence="4">Transporter</fullName>
    </recommendedName>
</protein>
<dbReference type="AlphaFoldDB" id="A0A512PHM7"/>
<keyword evidence="1" id="KW-0472">Membrane</keyword>
<dbReference type="Proteomes" id="UP000321798">
    <property type="component" value="Unassembled WGS sequence"/>
</dbReference>
<reference evidence="2 3" key="1">
    <citation type="submission" date="2019-07" db="EMBL/GenBank/DDBJ databases">
        <title>Whole genome shotgun sequence of Cellulomonas soli NBRC 109434.</title>
        <authorList>
            <person name="Hosoyama A."/>
            <person name="Uohara A."/>
            <person name="Ohji S."/>
            <person name="Ichikawa N."/>
        </authorList>
    </citation>
    <scope>NUCLEOTIDE SEQUENCE [LARGE SCALE GENOMIC DNA]</scope>
    <source>
        <strain evidence="2 3">NBRC 109434</strain>
    </source>
</reference>
<organism evidence="2 3">
    <name type="scientific">Cellulomonas soli</name>
    <dbReference type="NCBI Taxonomy" id="931535"/>
    <lineage>
        <taxon>Bacteria</taxon>
        <taxon>Bacillati</taxon>
        <taxon>Actinomycetota</taxon>
        <taxon>Actinomycetes</taxon>
        <taxon>Micrococcales</taxon>
        <taxon>Cellulomonadaceae</taxon>
        <taxon>Cellulomonas</taxon>
    </lineage>
</organism>
<sequence>MALVLLRLKLRLRRRALGRTGGIQYVLHVLGWVLACALGLVAGAGFRALVDARDGTGDSAVVVLLTLVFLVWALAPLVMPGLSDESVDPERLEQFPVRPGEQVVGLMLGALVSPTALFTLMLVAGGASARGEATVTRLAVGASAAGFTVLCVVASRALTAAMAGVLGSRVAREAIVVAAGALALGAYLLAGLLRGRPSLLIDLEASPVVRVLSWLPPGAVGRVVVSSRDGRWSAASEHGAVAVLAVLLALLLWVGTITRRVRGHSGGDISRREGPQSAGHGLSLIPRPLALLPASPTTAVAAQHLRYYFFRQPRALQSAITLPVMGVVVLQSGTSEVGLTIGIVTLVAMTSFALASNLLGYDEQGFSYLLGAGAPMAAVVRGKVMATLGVVVPFAGAAVLAEAALNGLWADAGVAFLGGIQVALVCVGIGAVLSVAAPQDRMRARGPRATAVLSTLGGLVLMVAASGVLVLAWLLLEDRLSPALSSLATLPIAVALGAVLVRSAGTGLAREPWRVERRFSR</sequence>
<feature type="transmembrane region" description="Helical" evidence="1">
    <location>
        <begin position="413"/>
        <end position="437"/>
    </location>
</feature>
<proteinExistence type="predicted"/>
<feature type="transmembrane region" description="Helical" evidence="1">
    <location>
        <begin position="488"/>
        <end position="509"/>
    </location>
</feature>
<feature type="transmembrane region" description="Helical" evidence="1">
    <location>
        <begin position="449"/>
        <end position="476"/>
    </location>
</feature>
<feature type="transmembrane region" description="Helical" evidence="1">
    <location>
        <begin position="315"/>
        <end position="333"/>
    </location>
</feature>
<name>A0A512PHM7_9CELL</name>